<gene>
    <name evidence="22" type="ORF">EB796_016447</name>
</gene>
<comment type="catalytic activity">
    <reaction evidence="12">
        <text>D-serine = pyruvate + NH4(+)</text>
        <dbReference type="Rhea" id="RHEA:13977"/>
        <dbReference type="ChEBI" id="CHEBI:15361"/>
        <dbReference type="ChEBI" id="CHEBI:28938"/>
        <dbReference type="ChEBI" id="CHEBI:35247"/>
        <dbReference type="EC" id="4.3.1.18"/>
    </reaction>
</comment>
<evidence type="ECO:0000256" key="13">
    <source>
        <dbReference type="ARBA" id="ARBA00051769"/>
    </source>
</evidence>
<evidence type="ECO:0000313" key="23">
    <source>
        <dbReference type="Proteomes" id="UP000593567"/>
    </source>
</evidence>
<evidence type="ECO:0000256" key="8">
    <source>
        <dbReference type="ARBA" id="ARBA00022898"/>
    </source>
</evidence>
<dbReference type="GO" id="GO:0006563">
    <property type="term" value="P:L-serine metabolic process"/>
    <property type="evidence" value="ECO:0007669"/>
    <property type="project" value="UniProtKB-ARBA"/>
</dbReference>
<evidence type="ECO:0000259" key="21">
    <source>
        <dbReference type="Pfam" id="PF00291"/>
    </source>
</evidence>
<dbReference type="GO" id="GO:0000287">
    <property type="term" value="F:magnesium ion binding"/>
    <property type="evidence" value="ECO:0007669"/>
    <property type="project" value="TreeGrafter"/>
</dbReference>
<evidence type="ECO:0000256" key="9">
    <source>
        <dbReference type="ARBA" id="ARBA00023239"/>
    </source>
</evidence>
<evidence type="ECO:0000256" key="5">
    <source>
        <dbReference type="ARBA" id="ARBA00010869"/>
    </source>
</evidence>
<evidence type="ECO:0000256" key="4">
    <source>
        <dbReference type="ARBA" id="ARBA00001946"/>
    </source>
</evidence>
<comment type="cofactor">
    <cofactor evidence="1">
        <name>Ca(2+)</name>
        <dbReference type="ChEBI" id="CHEBI:29108"/>
    </cofactor>
</comment>
<evidence type="ECO:0000256" key="19">
    <source>
        <dbReference type="ARBA" id="ARBA00081060"/>
    </source>
</evidence>
<evidence type="ECO:0000313" key="22">
    <source>
        <dbReference type="EMBL" id="KAF6025237.1"/>
    </source>
</evidence>
<organism evidence="22 23">
    <name type="scientific">Bugula neritina</name>
    <name type="common">Brown bryozoan</name>
    <name type="synonym">Sertularia neritina</name>
    <dbReference type="NCBI Taxonomy" id="10212"/>
    <lineage>
        <taxon>Eukaryota</taxon>
        <taxon>Metazoa</taxon>
        <taxon>Spiralia</taxon>
        <taxon>Lophotrochozoa</taxon>
        <taxon>Bryozoa</taxon>
        <taxon>Gymnolaemata</taxon>
        <taxon>Cheilostomatida</taxon>
        <taxon>Flustrina</taxon>
        <taxon>Buguloidea</taxon>
        <taxon>Bugulidae</taxon>
        <taxon>Bugula</taxon>
    </lineage>
</organism>
<dbReference type="GO" id="GO:0005524">
    <property type="term" value="F:ATP binding"/>
    <property type="evidence" value="ECO:0007669"/>
    <property type="project" value="TreeGrafter"/>
</dbReference>
<dbReference type="EC" id="5.1.1.18" evidence="16"/>
<evidence type="ECO:0000256" key="12">
    <source>
        <dbReference type="ARBA" id="ARBA00050422"/>
    </source>
</evidence>
<comment type="caution">
    <text evidence="22">The sequence shown here is derived from an EMBL/GenBank/DDBJ whole genome shotgun (WGS) entry which is preliminary data.</text>
</comment>
<comment type="similarity">
    <text evidence="5">Belongs to the serine/threonine dehydratase family.</text>
</comment>
<name>A0A7J7JGT6_BUGNE</name>
<evidence type="ECO:0000256" key="11">
    <source>
        <dbReference type="ARBA" id="ARBA00049406"/>
    </source>
</evidence>
<dbReference type="GO" id="GO:0030378">
    <property type="term" value="F:serine racemase activity"/>
    <property type="evidence" value="ECO:0007669"/>
    <property type="project" value="UniProtKB-EC"/>
</dbReference>
<keyword evidence="7" id="KW-0460">Magnesium</keyword>
<dbReference type="GO" id="GO:0070179">
    <property type="term" value="P:D-serine biosynthetic process"/>
    <property type="evidence" value="ECO:0007669"/>
    <property type="project" value="TreeGrafter"/>
</dbReference>
<evidence type="ECO:0000256" key="14">
    <source>
        <dbReference type="ARBA" id="ARBA00056426"/>
    </source>
</evidence>
<comment type="cofactor">
    <cofactor evidence="2">
        <name>pyridoxal 5'-phosphate</name>
        <dbReference type="ChEBI" id="CHEBI:597326"/>
    </cofactor>
</comment>
<evidence type="ECO:0000256" key="15">
    <source>
        <dbReference type="ARBA" id="ARBA00066349"/>
    </source>
</evidence>
<evidence type="ECO:0000256" key="16">
    <source>
        <dbReference type="ARBA" id="ARBA00066592"/>
    </source>
</evidence>
<dbReference type="Proteomes" id="UP000593567">
    <property type="component" value="Unassembled WGS sequence"/>
</dbReference>
<dbReference type="EC" id="4.3.1.18" evidence="15"/>
<sequence>MKAVMSIVKLADVKAARERISGIIKYTPVLQCSEADRLTGRQVYFKAEHLQSTGAFKIRGALNAVLKIKEQSHVQDIHPGVVTHSSGNHGQALARAAQVVGLPCTIIVPKGSPVCKTDAIKGYGAKLVECYPSPTSRVEAMEKVRAETGAVFISPYDHLDVIAGQGTIGLELLEQVPDVDAVLIAMSGGGLASGIAVAIKSLRPSCRIYLVAPPGKMMEQCLRSGEREWPNPPQFLDTIAESIRMQQAGFNTFNILKDLAEKEVFEMSNEEMIEGMKFTFHRMKQVIEAAAGAAVAALFTDKMASLPADIKKVGVIVCGGNVDITNLPWYDSFSKGY</sequence>
<evidence type="ECO:0000256" key="7">
    <source>
        <dbReference type="ARBA" id="ARBA00022842"/>
    </source>
</evidence>
<dbReference type="FunFam" id="3.40.50.1100:FF:000041">
    <property type="entry name" value="Threonine ammonia-lyase, variant"/>
    <property type="match status" value="1"/>
</dbReference>
<reference evidence="22" key="1">
    <citation type="submission" date="2020-06" db="EMBL/GenBank/DDBJ databases">
        <title>Draft genome of Bugula neritina, a colonial animal packing powerful symbionts and potential medicines.</title>
        <authorList>
            <person name="Rayko M."/>
        </authorList>
    </citation>
    <scope>NUCLEOTIDE SEQUENCE [LARGE SCALE GENOMIC DNA]</scope>
    <source>
        <strain evidence="22">Kwan_BN1</strain>
    </source>
</reference>
<dbReference type="PANTHER" id="PTHR43050">
    <property type="entry name" value="SERINE / THREONINE RACEMASE FAMILY MEMBER"/>
    <property type="match status" value="1"/>
</dbReference>
<comment type="catalytic activity">
    <reaction evidence="13">
        <text>L-serine = D-serine</text>
        <dbReference type="Rhea" id="RHEA:10980"/>
        <dbReference type="ChEBI" id="CHEBI:33384"/>
        <dbReference type="ChEBI" id="CHEBI:35247"/>
        <dbReference type="EC" id="5.1.1.18"/>
    </reaction>
</comment>
<comment type="cofactor">
    <cofactor evidence="4">
        <name>Mg(2+)</name>
        <dbReference type="ChEBI" id="CHEBI:18420"/>
    </cofactor>
</comment>
<dbReference type="GO" id="GO:0008721">
    <property type="term" value="F:D-serine ammonia-lyase activity"/>
    <property type="evidence" value="ECO:0007669"/>
    <property type="project" value="UniProtKB-EC"/>
</dbReference>
<evidence type="ECO:0000256" key="18">
    <source>
        <dbReference type="ARBA" id="ARBA00076108"/>
    </source>
</evidence>
<dbReference type="CDD" id="cd01562">
    <property type="entry name" value="Thr-dehyd"/>
    <property type="match status" value="1"/>
</dbReference>
<dbReference type="InterPro" id="IPR036052">
    <property type="entry name" value="TrpB-like_PALP_sf"/>
</dbReference>
<protein>
    <recommendedName>
        <fullName evidence="17">Serine racemase</fullName>
        <ecNumber evidence="6">4.3.1.17</ecNumber>
        <ecNumber evidence="15">4.3.1.18</ecNumber>
        <ecNumber evidence="16">5.1.1.18</ecNumber>
    </recommendedName>
    <alternativeName>
        <fullName evidence="18">D-serine ammonia-lyase</fullName>
    </alternativeName>
    <alternativeName>
        <fullName evidence="20">D-serine dehydratase</fullName>
    </alternativeName>
    <alternativeName>
        <fullName evidence="19">L-serine ammonia-lyase</fullName>
    </alternativeName>
    <alternativeName>
        <fullName evidence="10">L-serine dehydratase</fullName>
    </alternativeName>
</protein>
<dbReference type="GO" id="GO:0030170">
    <property type="term" value="F:pyridoxal phosphate binding"/>
    <property type="evidence" value="ECO:0007669"/>
    <property type="project" value="InterPro"/>
</dbReference>
<evidence type="ECO:0000256" key="3">
    <source>
        <dbReference type="ARBA" id="ARBA00001936"/>
    </source>
</evidence>
<evidence type="ECO:0000256" key="6">
    <source>
        <dbReference type="ARBA" id="ARBA00012093"/>
    </source>
</evidence>
<evidence type="ECO:0000256" key="1">
    <source>
        <dbReference type="ARBA" id="ARBA00001913"/>
    </source>
</evidence>
<dbReference type="SUPFAM" id="SSF53686">
    <property type="entry name" value="Tryptophan synthase beta subunit-like PLP-dependent enzymes"/>
    <property type="match status" value="1"/>
</dbReference>
<comment type="function">
    <text evidence="14">Catalyzes the synthesis of D-serine from L-serine. D-serine is a key coagonist with glutamate at NMDA receptors. Has dehydratase activity towards both L-serine and D-serine.</text>
</comment>
<dbReference type="OrthoDB" id="4418812at2759"/>
<feature type="domain" description="Tryptophan synthase beta chain-like PALP" evidence="21">
    <location>
        <begin position="21"/>
        <end position="319"/>
    </location>
</feature>
<dbReference type="GO" id="GO:0003941">
    <property type="term" value="F:L-serine ammonia-lyase activity"/>
    <property type="evidence" value="ECO:0007669"/>
    <property type="project" value="UniProtKB-EC"/>
</dbReference>
<dbReference type="Pfam" id="PF00291">
    <property type="entry name" value="PALP"/>
    <property type="match status" value="1"/>
</dbReference>
<proteinExistence type="inferred from homology"/>
<dbReference type="InterPro" id="IPR001926">
    <property type="entry name" value="TrpB-like_PALP"/>
</dbReference>
<dbReference type="EC" id="4.3.1.17" evidence="6"/>
<dbReference type="EMBL" id="VXIV02002481">
    <property type="protein sequence ID" value="KAF6025237.1"/>
    <property type="molecule type" value="Genomic_DNA"/>
</dbReference>
<evidence type="ECO:0000256" key="20">
    <source>
        <dbReference type="ARBA" id="ARBA00081761"/>
    </source>
</evidence>
<comment type="cofactor">
    <cofactor evidence="3">
        <name>Mn(2+)</name>
        <dbReference type="ChEBI" id="CHEBI:29035"/>
    </cofactor>
</comment>
<dbReference type="PANTHER" id="PTHR43050:SF1">
    <property type="entry name" value="SERINE RACEMASE"/>
    <property type="match status" value="1"/>
</dbReference>
<evidence type="ECO:0000256" key="17">
    <source>
        <dbReference type="ARBA" id="ARBA00070760"/>
    </source>
</evidence>
<keyword evidence="8" id="KW-0663">Pyridoxal phosphate</keyword>
<dbReference type="AlphaFoldDB" id="A0A7J7JGT6"/>
<evidence type="ECO:0000256" key="2">
    <source>
        <dbReference type="ARBA" id="ARBA00001933"/>
    </source>
</evidence>
<dbReference type="Gene3D" id="3.40.50.1100">
    <property type="match status" value="2"/>
</dbReference>
<dbReference type="PROSITE" id="PS00165">
    <property type="entry name" value="DEHYDRATASE_SER_THR"/>
    <property type="match status" value="1"/>
</dbReference>
<comment type="catalytic activity">
    <reaction evidence="11">
        <text>L-serine = pyruvate + NH4(+)</text>
        <dbReference type="Rhea" id="RHEA:19169"/>
        <dbReference type="ChEBI" id="CHEBI:15361"/>
        <dbReference type="ChEBI" id="CHEBI:28938"/>
        <dbReference type="ChEBI" id="CHEBI:33384"/>
        <dbReference type="EC" id="4.3.1.17"/>
    </reaction>
</comment>
<dbReference type="GO" id="GO:0018114">
    <property type="term" value="F:threonine racemase activity"/>
    <property type="evidence" value="ECO:0007669"/>
    <property type="project" value="TreeGrafter"/>
</dbReference>
<keyword evidence="9" id="KW-0456">Lyase</keyword>
<keyword evidence="23" id="KW-1185">Reference proteome</keyword>
<accession>A0A7J7JGT6</accession>
<dbReference type="InterPro" id="IPR000634">
    <property type="entry name" value="Ser/Thr_deHydtase_PyrdxlP-BS"/>
</dbReference>
<evidence type="ECO:0000256" key="10">
    <source>
        <dbReference type="ARBA" id="ARBA00031418"/>
    </source>
</evidence>